<dbReference type="InterPro" id="IPR002901">
    <property type="entry name" value="MGlyc_endo_b_GlcNAc-like_dom"/>
</dbReference>
<dbReference type="InterPro" id="IPR051465">
    <property type="entry name" value="Cell_Envelope_Struct_Comp"/>
</dbReference>
<dbReference type="SMART" id="SM00047">
    <property type="entry name" value="LYZ2"/>
    <property type="match status" value="1"/>
</dbReference>
<dbReference type="EMBL" id="JBHUEM010000008">
    <property type="protein sequence ID" value="MFD1736442.1"/>
    <property type="molecule type" value="Genomic_DNA"/>
</dbReference>
<dbReference type="Pfam" id="PF01832">
    <property type="entry name" value="Glucosaminidase"/>
    <property type="match status" value="1"/>
</dbReference>
<dbReference type="Gene3D" id="1.10.530.10">
    <property type="match status" value="1"/>
</dbReference>
<gene>
    <name evidence="3" type="ORF">ACFSCX_07680</name>
</gene>
<keyword evidence="4" id="KW-1185">Reference proteome</keyword>
<feature type="domain" description="SLH" evidence="2">
    <location>
        <begin position="25"/>
        <end position="88"/>
    </location>
</feature>
<dbReference type="Proteomes" id="UP001597214">
    <property type="component" value="Unassembled WGS sequence"/>
</dbReference>
<comment type="caution">
    <text evidence="3">The sequence shown here is derived from an EMBL/GenBank/DDBJ whole genome shotgun (WGS) entry which is preliminary data.</text>
</comment>
<proteinExistence type="predicted"/>
<evidence type="ECO:0000313" key="3">
    <source>
        <dbReference type="EMBL" id="MFD1736442.1"/>
    </source>
</evidence>
<dbReference type="PANTHER" id="PTHR43308">
    <property type="entry name" value="OUTER MEMBRANE PROTEIN ALPHA-RELATED"/>
    <property type="match status" value="1"/>
</dbReference>
<organism evidence="3 4">
    <name type="scientific">Bacillus salitolerans</name>
    <dbReference type="NCBI Taxonomy" id="1437434"/>
    <lineage>
        <taxon>Bacteria</taxon>
        <taxon>Bacillati</taxon>
        <taxon>Bacillota</taxon>
        <taxon>Bacilli</taxon>
        <taxon>Bacillales</taxon>
        <taxon>Bacillaceae</taxon>
        <taxon>Bacillus</taxon>
    </lineage>
</organism>
<evidence type="ECO:0000259" key="2">
    <source>
        <dbReference type="PROSITE" id="PS51272"/>
    </source>
</evidence>
<reference evidence="4" key="1">
    <citation type="journal article" date="2019" name="Int. J. Syst. Evol. Microbiol.">
        <title>The Global Catalogue of Microorganisms (GCM) 10K type strain sequencing project: providing services to taxonomists for standard genome sequencing and annotation.</title>
        <authorList>
            <consortium name="The Broad Institute Genomics Platform"/>
            <consortium name="The Broad Institute Genome Sequencing Center for Infectious Disease"/>
            <person name="Wu L."/>
            <person name="Ma J."/>
        </authorList>
    </citation>
    <scope>NUCLEOTIDE SEQUENCE [LARGE SCALE GENOMIC DNA]</scope>
    <source>
        <strain evidence="4">CCUG 49339</strain>
    </source>
</reference>
<dbReference type="PROSITE" id="PS51272">
    <property type="entry name" value="SLH"/>
    <property type="match status" value="3"/>
</dbReference>
<feature type="domain" description="SLH" evidence="2">
    <location>
        <begin position="89"/>
        <end position="150"/>
    </location>
</feature>
<dbReference type="RefSeq" id="WP_377927601.1">
    <property type="nucleotide sequence ID" value="NZ_JBHUEM010000008.1"/>
</dbReference>
<name>A0ABW4LMP5_9BACI</name>
<evidence type="ECO:0000256" key="1">
    <source>
        <dbReference type="ARBA" id="ARBA00022729"/>
    </source>
</evidence>
<dbReference type="Pfam" id="PF00395">
    <property type="entry name" value="SLH"/>
    <property type="match status" value="3"/>
</dbReference>
<protein>
    <submittedName>
        <fullName evidence="3">S-layer homology domain-containing protein</fullName>
    </submittedName>
</protein>
<keyword evidence="1" id="KW-0732">Signal</keyword>
<feature type="domain" description="SLH" evidence="2">
    <location>
        <begin position="151"/>
        <end position="214"/>
    </location>
</feature>
<dbReference type="InterPro" id="IPR001119">
    <property type="entry name" value="SLH_dom"/>
</dbReference>
<evidence type="ECO:0000313" key="4">
    <source>
        <dbReference type="Proteomes" id="UP001597214"/>
    </source>
</evidence>
<sequence>MVGFRKLLVLVLLFVLGVSGQSVLATSTFKDVPIDHWAKEEIDFLSGKQVIKGYEDGRFGPENTLNRAHVALMIFRERQFTASIDTGVTFHDMNKGTTDEELYNAVHTLYKKGIINHLIKDGKFEPYKEITRAEMASILVKAYGLINTIDVPKAFNDVPNTYWAYSDIQTLYVNGITTGTANGGFTPEGSLTRSQFSAFISRVLDEKFVTMTYQTGNVTGNQVVINQPSYASLLEAMDVVKQDGTEVILQNNRIVWVKEGAARGIGKDVLEIFLDQTLSKKHTYIPPGYEMELLSIHLNVAKIRISGLEGYVSTDKLQLIPSSLVKGSNYYQVEDGDLKLFVYQNGQYYKNFFGEPLQGMSEGDILYSRDGIHFENGQIAYQYFQFLPLRVKTGYTGEQLDQYVAMGDSDSPLIGMGDVFKKAEEEYNVNAMYMLAHAILESDWGESRIAREKNNLFGLGAIDADPGVTAKSFTSLEECIMYFAKYISEKYLTPGDGSYGLYHGAFLGNKHSGLNVMYASDPYWGQKIAGRMYRIDKLLGGQERNKYQLALVNSTEGYLFVRPTASTNIASIYRYHRNGMAMAITTENVNGTVWHQIISEDPNYTDAFVHGDYVKFITSP</sequence>
<accession>A0ABW4LMP5</accession>